<proteinExistence type="predicted"/>
<evidence type="ECO:0000313" key="3">
    <source>
        <dbReference type="Proteomes" id="UP000034164"/>
    </source>
</evidence>
<evidence type="ECO:0000256" key="1">
    <source>
        <dbReference type="SAM" id="SignalP"/>
    </source>
</evidence>
<evidence type="ECO:0008006" key="4">
    <source>
        <dbReference type="Google" id="ProtNLM"/>
    </source>
</evidence>
<sequence length="362" mass="39887">MRPSWSTVGAVLTLTTYAVDAVNVTGHTCPRLPCSKCLTPEEVHGVGIGFDLSAAYGTAAIRYDNGSVVNVGKVHASQEYQALMKHLSENQRGALPSRFDPIWDEPDRIGEPSQKHLQAPDLDIGAISFLISELKAQTEQLLGHPIRSVAISSPDYIQLSEREISQAIEHLGLKNLADQHDLSLTSSEYAGYSSGVLTIPTTLNPCEKHEERMETILHLDYTQTTLSGSISNLHDTTLHHTKIVFADWYLGLSKKPGFVEEDLYWDLLWRRLRGQVQQVEGKITKVILTGDAVLLGDPRFFKVARYALRGFIEPSALRVLHNNPDPVFTAARGAAEFAKKTQEGGPGGCVESERCRALRGSF</sequence>
<evidence type="ECO:0000313" key="2">
    <source>
        <dbReference type="EMBL" id="KKZ64227.1"/>
    </source>
</evidence>
<dbReference type="OrthoDB" id="3643156at2759"/>
<dbReference type="VEuPathDB" id="FungiDB:EMCG_01452"/>
<dbReference type="AlphaFoldDB" id="A0A0G2I0U9"/>
<accession>A0A0G2I0U9</accession>
<name>A0A0G2I0U9_9EURO</name>
<keyword evidence="1" id="KW-0732">Signal</keyword>
<dbReference type="EMBL" id="LCZI01000837">
    <property type="protein sequence ID" value="KKZ64227.1"/>
    <property type="molecule type" value="Genomic_DNA"/>
</dbReference>
<dbReference type="Proteomes" id="UP000034164">
    <property type="component" value="Unassembled WGS sequence"/>
</dbReference>
<comment type="caution">
    <text evidence="2">The sequence shown here is derived from an EMBL/GenBank/DDBJ whole genome shotgun (WGS) entry which is preliminary data.</text>
</comment>
<organism evidence="2 3">
    <name type="scientific">[Emmonsia] crescens</name>
    <dbReference type="NCBI Taxonomy" id="73230"/>
    <lineage>
        <taxon>Eukaryota</taxon>
        <taxon>Fungi</taxon>
        <taxon>Dikarya</taxon>
        <taxon>Ascomycota</taxon>
        <taxon>Pezizomycotina</taxon>
        <taxon>Eurotiomycetes</taxon>
        <taxon>Eurotiomycetidae</taxon>
        <taxon>Onygenales</taxon>
        <taxon>Ajellomycetaceae</taxon>
        <taxon>Emergomyces</taxon>
    </lineage>
</organism>
<gene>
    <name evidence="2" type="ORF">EMCG_01452</name>
</gene>
<protein>
    <recommendedName>
        <fullName evidence="4">Actin-like ATPase domain-containing protein</fullName>
    </recommendedName>
</protein>
<feature type="signal peptide" evidence="1">
    <location>
        <begin position="1"/>
        <end position="21"/>
    </location>
</feature>
<feature type="chain" id="PRO_5002545728" description="Actin-like ATPase domain-containing protein" evidence="1">
    <location>
        <begin position="22"/>
        <end position="362"/>
    </location>
</feature>
<reference evidence="3" key="1">
    <citation type="journal article" date="2015" name="PLoS Genet.">
        <title>The dynamic genome and transcriptome of the human fungal pathogen Blastomyces and close relative Emmonsia.</title>
        <authorList>
            <person name="Munoz J.F."/>
            <person name="Gauthier G.M."/>
            <person name="Desjardins C.A."/>
            <person name="Gallo J.E."/>
            <person name="Holder J."/>
            <person name="Sullivan T.D."/>
            <person name="Marty A.J."/>
            <person name="Carmen J.C."/>
            <person name="Chen Z."/>
            <person name="Ding L."/>
            <person name="Gujja S."/>
            <person name="Magrini V."/>
            <person name="Misas E."/>
            <person name="Mitreva M."/>
            <person name="Priest M."/>
            <person name="Saif S."/>
            <person name="Whiston E.A."/>
            <person name="Young S."/>
            <person name="Zeng Q."/>
            <person name="Goldman W.E."/>
            <person name="Mardis E.R."/>
            <person name="Taylor J.W."/>
            <person name="McEwen J.G."/>
            <person name="Clay O.K."/>
            <person name="Klein B.S."/>
            <person name="Cuomo C.A."/>
        </authorList>
    </citation>
    <scope>NUCLEOTIDE SEQUENCE [LARGE SCALE GENOMIC DNA]</scope>
    <source>
        <strain evidence="3">UAMH 3008</strain>
    </source>
</reference>